<protein>
    <submittedName>
        <fullName evidence="2">Uncharacterized protein</fullName>
    </submittedName>
</protein>
<gene>
    <name evidence="2" type="ORF">SVUK_LOCUS10949</name>
</gene>
<accession>A0A3P7ISR3</accession>
<keyword evidence="3" id="KW-1185">Reference proteome</keyword>
<name>A0A3P7ISR3_STRVU</name>
<evidence type="ECO:0000313" key="3">
    <source>
        <dbReference type="Proteomes" id="UP000270094"/>
    </source>
</evidence>
<evidence type="ECO:0000313" key="2">
    <source>
        <dbReference type="EMBL" id="VDM75951.1"/>
    </source>
</evidence>
<dbReference type="EMBL" id="UYYB01096089">
    <property type="protein sequence ID" value="VDM75951.1"/>
    <property type="molecule type" value="Genomic_DNA"/>
</dbReference>
<proteinExistence type="predicted"/>
<sequence length="121" mass="13408">MKTNVTLKGIEQGYIQLRVVAKTAVFTLQMLYVVLWAALPSGILALISDLNCTRVDIMPGAAVKIVYTEKAVICGNKLPDDYCEKIMNAAAMKVMAGVDTDRPDHCFKVNPYFVAFLQYTK</sequence>
<feature type="transmembrane region" description="Helical" evidence="1">
    <location>
        <begin position="26"/>
        <end position="47"/>
    </location>
</feature>
<keyword evidence="1" id="KW-0472">Membrane</keyword>
<keyword evidence="1" id="KW-1133">Transmembrane helix</keyword>
<dbReference type="AlphaFoldDB" id="A0A3P7ISR3"/>
<evidence type="ECO:0000256" key="1">
    <source>
        <dbReference type="SAM" id="Phobius"/>
    </source>
</evidence>
<reference evidence="2 3" key="1">
    <citation type="submission" date="2018-11" db="EMBL/GenBank/DDBJ databases">
        <authorList>
            <consortium name="Pathogen Informatics"/>
        </authorList>
    </citation>
    <scope>NUCLEOTIDE SEQUENCE [LARGE SCALE GENOMIC DNA]</scope>
</reference>
<dbReference type="Proteomes" id="UP000270094">
    <property type="component" value="Unassembled WGS sequence"/>
</dbReference>
<organism evidence="2 3">
    <name type="scientific">Strongylus vulgaris</name>
    <name type="common">Blood worm</name>
    <dbReference type="NCBI Taxonomy" id="40348"/>
    <lineage>
        <taxon>Eukaryota</taxon>
        <taxon>Metazoa</taxon>
        <taxon>Ecdysozoa</taxon>
        <taxon>Nematoda</taxon>
        <taxon>Chromadorea</taxon>
        <taxon>Rhabditida</taxon>
        <taxon>Rhabditina</taxon>
        <taxon>Rhabditomorpha</taxon>
        <taxon>Strongyloidea</taxon>
        <taxon>Strongylidae</taxon>
        <taxon>Strongylus</taxon>
    </lineage>
</organism>
<keyword evidence="1" id="KW-0812">Transmembrane</keyword>